<gene>
    <name evidence="9" type="ORF">XELAEV_18036515mg</name>
</gene>
<proteinExistence type="inferred from homology"/>
<evidence type="ECO:0000256" key="6">
    <source>
        <dbReference type="ARBA" id="ARBA00023136"/>
    </source>
</evidence>
<feature type="chain" id="PRO_5038172002" description="FXYD domain-containing ion transport regulator" evidence="7">
    <location>
        <begin position="23"/>
        <end position="168"/>
    </location>
</feature>
<dbReference type="GO" id="GO:0016020">
    <property type="term" value="C:membrane"/>
    <property type="evidence" value="ECO:0007669"/>
    <property type="project" value="UniProtKB-SubCell"/>
</dbReference>
<dbReference type="EMBL" id="CM004478">
    <property type="protein sequence ID" value="OCT73537.1"/>
    <property type="molecule type" value="Genomic_DNA"/>
</dbReference>
<keyword evidence="4 7" id="KW-0812">Transmembrane</keyword>
<feature type="compositionally biased region" description="Polar residues" evidence="8">
    <location>
        <begin position="67"/>
        <end position="79"/>
    </location>
</feature>
<dbReference type="AlphaFoldDB" id="A0A974CHT8"/>
<evidence type="ECO:0000256" key="7">
    <source>
        <dbReference type="RuleBase" id="RU364131"/>
    </source>
</evidence>
<dbReference type="Pfam" id="PF02038">
    <property type="entry name" value="ATP1G1_PLM_MAT8"/>
    <property type="match status" value="1"/>
</dbReference>
<comment type="similarity">
    <text evidence="2 7">Belongs to the FXYD family.</text>
</comment>
<evidence type="ECO:0000256" key="3">
    <source>
        <dbReference type="ARBA" id="ARBA00022448"/>
    </source>
</evidence>
<dbReference type="InterPro" id="IPR000272">
    <property type="entry name" value="Ion-transport_regulator_FXYD"/>
</dbReference>
<dbReference type="GO" id="GO:0017080">
    <property type="term" value="F:sodium channel regulator activity"/>
    <property type="evidence" value="ECO:0007669"/>
    <property type="project" value="TreeGrafter"/>
</dbReference>
<evidence type="ECO:0000313" key="9">
    <source>
        <dbReference type="EMBL" id="OCT73537.1"/>
    </source>
</evidence>
<comment type="subcellular location">
    <subcellularLocation>
        <location evidence="1">Membrane</location>
        <topology evidence="1">Single-pass membrane protein</topology>
    </subcellularLocation>
</comment>
<evidence type="ECO:0000256" key="5">
    <source>
        <dbReference type="ARBA" id="ARBA00023065"/>
    </source>
</evidence>
<reference evidence="10" key="1">
    <citation type="journal article" date="2016" name="Nature">
        <title>Genome evolution in the allotetraploid frog Xenopus laevis.</title>
        <authorList>
            <person name="Session A.M."/>
            <person name="Uno Y."/>
            <person name="Kwon T."/>
            <person name="Chapman J.A."/>
            <person name="Toyoda A."/>
            <person name="Takahashi S."/>
            <person name="Fukui A."/>
            <person name="Hikosaka A."/>
            <person name="Suzuki A."/>
            <person name="Kondo M."/>
            <person name="van Heeringen S.J."/>
            <person name="Quigley I."/>
            <person name="Heinz S."/>
            <person name="Ogino H."/>
            <person name="Ochi H."/>
            <person name="Hellsten U."/>
            <person name="Lyons J.B."/>
            <person name="Simakov O."/>
            <person name="Putnam N."/>
            <person name="Stites J."/>
            <person name="Kuroki Y."/>
            <person name="Tanaka T."/>
            <person name="Michiue T."/>
            <person name="Watanabe M."/>
            <person name="Bogdanovic O."/>
            <person name="Lister R."/>
            <person name="Georgiou G."/>
            <person name="Paranjpe S.S."/>
            <person name="van Kruijsbergen I."/>
            <person name="Shu S."/>
            <person name="Carlson J."/>
            <person name="Kinoshita T."/>
            <person name="Ohta Y."/>
            <person name="Mawaribuchi S."/>
            <person name="Jenkins J."/>
            <person name="Grimwood J."/>
            <person name="Schmutz J."/>
            <person name="Mitros T."/>
            <person name="Mozaffari S.V."/>
            <person name="Suzuki Y."/>
            <person name="Haramoto Y."/>
            <person name="Yamamoto T.S."/>
            <person name="Takagi C."/>
            <person name="Heald R."/>
            <person name="Miller K."/>
            <person name="Haudenschild C."/>
            <person name="Kitzman J."/>
            <person name="Nakayama T."/>
            <person name="Izutsu Y."/>
            <person name="Robert J."/>
            <person name="Fortriede J."/>
            <person name="Burns K."/>
            <person name="Lotay V."/>
            <person name="Karimi K."/>
            <person name="Yasuoka Y."/>
            <person name="Dichmann D.S."/>
            <person name="Flajnik M.F."/>
            <person name="Houston D.W."/>
            <person name="Shendure J."/>
            <person name="DuPasquier L."/>
            <person name="Vize P.D."/>
            <person name="Zorn A.M."/>
            <person name="Ito M."/>
            <person name="Marcotte E.M."/>
            <person name="Wallingford J.B."/>
            <person name="Ito Y."/>
            <person name="Asashima M."/>
            <person name="Ueno N."/>
            <person name="Matsuda Y."/>
            <person name="Veenstra G.J."/>
            <person name="Fujiyama A."/>
            <person name="Harland R.M."/>
            <person name="Taira M."/>
            <person name="Rokhsar D.S."/>
        </authorList>
    </citation>
    <scope>NUCLEOTIDE SEQUENCE [LARGE SCALE GENOMIC DNA]</scope>
    <source>
        <strain evidence="10">J</strain>
    </source>
</reference>
<keyword evidence="5 7" id="KW-0406">Ion transport</keyword>
<accession>A0A974CHT8</accession>
<dbReference type="Gene3D" id="1.20.5.780">
    <property type="entry name" value="Single helix bin"/>
    <property type="match status" value="1"/>
</dbReference>
<dbReference type="PANTHER" id="PTHR14132">
    <property type="entry name" value="SODIUM/POTASSIUM-TRANSPORTING ATPASE SUBUNIT GAMMA"/>
    <property type="match status" value="1"/>
</dbReference>
<keyword evidence="7" id="KW-0732">Signal</keyword>
<keyword evidence="7" id="KW-1133">Transmembrane helix</keyword>
<organism evidence="9 10">
    <name type="scientific">Xenopus laevis</name>
    <name type="common">African clawed frog</name>
    <dbReference type="NCBI Taxonomy" id="8355"/>
    <lineage>
        <taxon>Eukaryota</taxon>
        <taxon>Metazoa</taxon>
        <taxon>Chordata</taxon>
        <taxon>Craniata</taxon>
        <taxon>Vertebrata</taxon>
        <taxon>Euteleostomi</taxon>
        <taxon>Amphibia</taxon>
        <taxon>Batrachia</taxon>
        <taxon>Anura</taxon>
        <taxon>Pipoidea</taxon>
        <taxon>Pipidae</taxon>
        <taxon>Xenopodinae</taxon>
        <taxon>Xenopus</taxon>
        <taxon>Xenopus</taxon>
    </lineage>
</organism>
<evidence type="ECO:0000313" key="10">
    <source>
        <dbReference type="Proteomes" id="UP000694892"/>
    </source>
</evidence>
<dbReference type="Proteomes" id="UP000694892">
    <property type="component" value="Chromosome 7L"/>
</dbReference>
<sequence length="168" mass="18596">MKSLLLLVVTQLLIQGPLPTHCVTESTHSSSWTEATLTTSVSTLTNGSEHENPHVQETLPASEKKINSSFGSENVTAGTKPQDPAAGGVTAKQPRTTRTRTKPSSKDTSRQKGHDETLFTYDYYSLRQWGLVCALILFLLGILILASDKCPQCSCRRRQRQKYNVTFQ</sequence>
<evidence type="ECO:0000256" key="4">
    <source>
        <dbReference type="ARBA" id="ARBA00022692"/>
    </source>
</evidence>
<keyword evidence="3 7" id="KW-0813">Transport</keyword>
<feature type="region of interest" description="Disordered" evidence="8">
    <location>
        <begin position="67"/>
        <end position="112"/>
    </location>
</feature>
<feature type="signal peptide" evidence="7">
    <location>
        <begin position="1"/>
        <end position="22"/>
    </location>
</feature>
<name>A0A974CHT8_XENLA</name>
<dbReference type="OMA" id="SEHENPH"/>
<evidence type="ECO:0000256" key="2">
    <source>
        <dbReference type="ARBA" id="ARBA00005948"/>
    </source>
</evidence>
<dbReference type="GO" id="GO:0043269">
    <property type="term" value="P:regulation of monoatomic ion transport"/>
    <property type="evidence" value="ECO:0007669"/>
    <property type="project" value="InterPro"/>
</dbReference>
<protein>
    <recommendedName>
        <fullName evidence="7">FXYD domain-containing ion transport regulator</fullName>
    </recommendedName>
</protein>
<dbReference type="GO" id="GO:0006811">
    <property type="term" value="P:monoatomic ion transport"/>
    <property type="evidence" value="ECO:0007669"/>
    <property type="project" value="UniProtKB-KW"/>
</dbReference>
<feature type="transmembrane region" description="Helical" evidence="7">
    <location>
        <begin position="129"/>
        <end position="147"/>
    </location>
</feature>
<keyword evidence="6 7" id="KW-0472">Membrane</keyword>
<evidence type="ECO:0000256" key="8">
    <source>
        <dbReference type="SAM" id="MobiDB-lite"/>
    </source>
</evidence>
<evidence type="ECO:0000256" key="1">
    <source>
        <dbReference type="ARBA" id="ARBA00004167"/>
    </source>
</evidence>